<dbReference type="AlphaFoldDB" id="A0A5C3MNG5"/>
<feature type="domain" description="Thioesterase" evidence="3">
    <location>
        <begin position="51"/>
        <end position="123"/>
    </location>
</feature>
<evidence type="ECO:0000313" key="4">
    <source>
        <dbReference type="EMBL" id="TFK46922.1"/>
    </source>
</evidence>
<dbReference type="STRING" id="5364.A0A5C3MNG5"/>
<dbReference type="Proteomes" id="UP000305948">
    <property type="component" value="Unassembled WGS sequence"/>
</dbReference>
<accession>A0A5C3MNG5</accession>
<dbReference type="Gene3D" id="3.10.129.10">
    <property type="entry name" value="Hotdog Thioesterase"/>
    <property type="match status" value="1"/>
</dbReference>
<dbReference type="EMBL" id="ML213526">
    <property type="protein sequence ID" value="TFK46922.1"/>
    <property type="molecule type" value="Genomic_DNA"/>
</dbReference>
<sequence length="199" mass="21329">MRNGRGFADSVGGRLSITEISVSSKSEEPSKVEGRVVAEITAQEDMTNGAGYVHGGCLMYLIDNCALLCLASMDKEATLGFPGLSLAIDTVFHAPARQGDQLRIAATTMAIASRIKSARVEVRAWKNCGLAANSRLIVSFRADLGRETPPTCSLWRGGQNGSPEVEDVTGSRDIVMNHHLRVRLKAGLLPCTTIAEQLM</sequence>
<dbReference type="PANTHER" id="PTHR21660:SF1">
    <property type="entry name" value="ACYL-COENZYME A THIOESTERASE 13"/>
    <property type="match status" value="1"/>
</dbReference>
<dbReference type="GO" id="GO:0047617">
    <property type="term" value="F:fatty acyl-CoA hydrolase activity"/>
    <property type="evidence" value="ECO:0007669"/>
    <property type="project" value="InterPro"/>
</dbReference>
<dbReference type="InterPro" id="IPR006683">
    <property type="entry name" value="Thioestr_dom"/>
</dbReference>
<proteinExistence type="inferred from homology"/>
<evidence type="ECO:0000256" key="2">
    <source>
        <dbReference type="ARBA" id="ARBA00022801"/>
    </source>
</evidence>
<protein>
    <recommendedName>
        <fullName evidence="3">Thioesterase domain-containing protein</fullName>
    </recommendedName>
</protein>
<dbReference type="PANTHER" id="PTHR21660">
    <property type="entry name" value="THIOESTERASE SUPERFAMILY MEMBER-RELATED"/>
    <property type="match status" value="1"/>
</dbReference>
<dbReference type="CDD" id="cd03443">
    <property type="entry name" value="PaaI_thioesterase"/>
    <property type="match status" value="1"/>
</dbReference>
<name>A0A5C3MNG5_9AGAM</name>
<comment type="similarity">
    <text evidence="1">Belongs to the thioesterase PaaI family.</text>
</comment>
<keyword evidence="5" id="KW-1185">Reference proteome</keyword>
<dbReference type="InterPro" id="IPR003736">
    <property type="entry name" value="PAAI_dom"/>
</dbReference>
<dbReference type="InterPro" id="IPR029069">
    <property type="entry name" value="HotDog_dom_sf"/>
</dbReference>
<keyword evidence="2" id="KW-0378">Hydrolase</keyword>
<reference evidence="4 5" key="1">
    <citation type="journal article" date="2019" name="Nat. Ecol. Evol.">
        <title>Megaphylogeny resolves global patterns of mushroom evolution.</title>
        <authorList>
            <person name="Varga T."/>
            <person name="Krizsan K."/>
            <person name="Foldi C."/>
            <person name="Dima B."/>
            <person name="Sanchez-Garcia M."/>
            <person name="Sanchez-Ramirez S."/>
            <person name="Szollosi G.J."/>
            <person name="Szarkandi J.G."/>
            <person name="Papp V."/>
            <person name="Albert L."/>
            <person name="Andreopoulos W."/>
            <person name="Angelini C."/>
            <person name="Antonin V."/>
            <person name="Barry K.W."/>
            <person name="Bougher N.L."/>
            <person name="Buchanan P."/>
            <person name="Buyck B."/>
            <person name="Bense V."/>
            <person name="Catcheside P."/>
            <person name="Chovatia M."/>
            <person name="Cooper J."/>
            <person name="Damon W."/>
            <person name="Desjardin D."/>
            <person name="Finy P."/>
            <person name="Geml J."/>
            <person name="Haridas S."/>
            <person name="Hughes K."/>
            <person name="Justo A."/>
            <person name="Karasinski D."/>
            <person name="Kautmanova I."/>
            <person name="Kiss B."/>
            <person name="Kocsube S."/>
            <person name="Kotiranta H."/>
            <person name="LaButti K.M."/>
            <person name="Lechner B.E."/>
            <person name="Liimatainen K."/>
            <person name="Lipzen A."/>
            <person name="Lukacs Z."/>
            <person name="Mihaltcheva S."/>
            <person name="Morgado L.N."/>
            <person name="Niskanen T."/>
            <person name="Noordeloos M.E."/>
            <person name="Ohm R.A."/>
            <person name="Ortiz-Santana B."/>
            <person name="Ovrebo C."/>
            <person name="Racz N."/>
            <person name="Riley R."/>
            <person name="Savchenko A."/>
            <person name="Shiryaev A."/>
            <person name="Soop K."/>
            <person name="Spirin V."/>
            <person name="Szebenyi C."/>
            <person name="Tomsovsky M."/>
            <person name="Tulloss R.E."/>
            <person name="Uehling J."/>
            <person name="Grigoriev I.V."/>
            <person name="Vagvolgyi C."/>
            <person name="Papp T."/>
            <person name="Martin F.M."/>
            <person name="Miettinen O."/>
            <person name="Hibbett D.S."/>
            <person name="Nagy L.G."/>
        </authorList>
    </citation>
    <scope>NUCLEOTIDE SEQUENCE [LARGE SCALE GENOMIC DNA]</scope>
    <source>
        <strain evidence="4 5">OMC1185</strain>
    </source>
</reference>
<dbReference type="NCBIfam" id="TIGR00369">
    <property type="entry name" value="unchar_dom_1"/>
    <property type="match status" value="1"/>
</dbReference>
<evidence type="ECO:0000256" key="1">
    <source>
        <dbReference type="ARBA" id="ARBA00008324"/>
    </source>
</evidence>
<gene>
    <name evidence="4" type="ORF">OE88DRAFT_1666716</name>
</gene>
<organism evidence="4 5">
    <name type="scientific">Heliocybe sulcata</name>
    <dbReference type="NCBI Taxonomy" id="5364"/>
    <lineage>
        <taxon>Eukaryota</taxon>
        <taxon>Fungi</taxon>
        <taxon>Dikarya</taxon>
        <taxon>Basidiomycota</taxon>
        <taxon>Agaricomycotina</taxon>
        <taxon>Agaricomycetes</taxon>
        <taxon>Gloeophyllales</taxon>
        <taxon>Gloeophyllaceae</taxon>
        <taxon>Heliocybe</taxon>
    </lineage>
</organism>
<dbReference type="InterPro" id="IPR039298">
    <property type="entry name" value="ACOT13"/>
</dbReference>
<dbReference type="OrthoDB" id="2831072at2759"/>
<evidence type="ECO:0000259" key="3">
    <source>
        <dbReference type="Pfam" id="PF03061"/>
    </source>
</evidence>
<dbReference type="Pfam" id="PF03061">
    <property type="entry name" value="4HBT"/>
    <property type="match status" value="1"/>
</dbReference>
<evidence type="ECO:0000313" key="5">
    <source>
        <dbReference type="Proteomes" id="UP000305948"/>
    </source>
</evidence>
<dbReference type="SUPFAM" id="SSF54637">
    <property type="entry name" value="Thioesterase/thiol ester dehydrase-isomerase"/>
    <property type="match status" value="1"/>
</dbReference>